<reference evidence="3" key="1">
    <citation type="journal article" date="2011" name="Genome Biol.">
        <title>Comparative and functional genomics provide insights into the pathogenicity of dermatophytic fungi.</title>
        <authorList>
            <person name="Burmester A."/>
            <person name="Shelest E."/>
            <person name="Gloeckner G."/>
            <person name="Heddergott C."/>
            <person name="Schindler S."/>
            <person name="Staib P."/>
            <person name="Heidel A."/>
            <person name="Felder M."/>
            <person name="Petzold A."/>
            <person name="Szafranski K."/>
            <person name="Feuermann M."/>
            <person name="Pedruzzi I."/>
            <person name="Priebe S."/>
            <person name="Groth M."/>
            <person name="Winkler R."/>
            <person name="Li W."/>
            <person name="Kniemeyer O."/>
            <person name="Schroeckh V."/>
            <person name="Hertweck C."/>
            <person name="Hube B."/>
            <person name="White T.C."/>
            <person name="Platzer M."/>
            <person name="Guthke R."/>
            <person name="Heitman J."/>
            <person name="Woestemeyer J."/>
            <person name="Zipfel P.F."/>
            <person name="Monod M."/>
            <person name="Brakhage A.A."/>
        </authorList>
    </citation>
    <scope>NUCLEOTIDE SEQUENCE [LARGE SCALE GENOMIC DNA]</scope>
    <source>
        <strain evidence="3">HKI 0517</strain>
    </source>
</reference>
<evidence type="ECO:0000256" key="1">
    <source>
        <dbReference type="SAM" id="MobiDB-lite"/>
    </source>
</evidence>
<evidence type="ECO:0000313" key="3">
    <source>
        <dbReference type="Proteomes" id="UP000008383"/>
    </source>
</evidence>
<dbReference type="EMBL" id="ACYE01000073">
    <property type="protein sequence ID" value="EFE43886.1"/>
    <property type="molecule type" value="Genomic_DNA"/>
</dbReference>
<dbReference type="Proteomes" id="UP000008383">
    <property type="component" value="Unassembled WGS sequence"/>
</dbReference>
<feature type="compositionally biased region" description="Polar residues" evidence="1">
    <location>
        <begin position="37"/>
        <end position="62"/>
    </location>
</feature>
<protein>
    <submittedName>
        <fullName evidence="2">Uncharacterized protein</fullName>
    </submittedName>
</protein>
<dbReference type="GeneID" id="9579720"/>
<feature type="region of interest" description="Disordered" evidence="1">
    <location>
        <begin position="1"/>
        <end position="236"/>
    </location>
</feature>
<organism evidence="2 3">
    <name type="scientific">Trichophyton verrucosum (strain HKI 0517)</name>
    <dbReference type="NCBI Taxonomy" id="663202"/>
    <lineage>
        <taxon>Eukaryota</taxon>
        <taxon>Fungi</taxon>
        <taxon>Dikarya</taxon>
        <taxon>Ascomycota</taxon>
        <taxon>Pezizomycotina</taxon>
        <taxon>Eurotiomycetes</taxon>
        <taxon>Eurotiomycetidae</taxon>
        <taxon>Onygenales</taxon>
        <taxon>Arthrodermataceae</taxon>
        <taxon>Trichophyton</taxon>
    </lineage>
</organism>
<dbReference type="KEGG" id="tve:TRV_01328"/>
<comment type="caution">
    <text evidence="2">The sequence shown here is derived from an EMBL/GenBank/DDBJ whole genome shotgun (WGS) entry which is preliminary data.</text>
</comment>
<dbReference type="OrthoDB" id="5383057at2759"/>
<feature type="compositionally biased region" description="Polar residues" evidence="1">
    <location>
        <begin position="84"/>
        <end position="99"/>
    </location>
</feature>
<proteinExistence type="predicted"/>
<accession>D4D2M2</accession>
<sequence length="236" mass="24030">MSNPFRNGGVKNESAGPVASDSLAAESVREQGKFGENKNSQPLGVKGSHSTLANTDTSSASKLQAAPDAEARLAEAEWGEGRPQTRSQTQAQSQGQTKSLGDEQQQRERQNQGQGSNETSGASSGATGSGQGDGPGSSLNTAPHYVDPVLGSGQASKPKGKNLKEGGFGDDPARNASFNADIGSKKDPGLQAEKEIGTMSAQNAPGPISKGGPDLMGGSERKTGASYNVLGSEEDA</sequence>
<keyword evidence="3" id="KW-1185">Reference proteome</keyword>
<dbReference type="HOGENOM" id="CLU_082502_0_0_1"/>
<feature type="compositionally biased region" description="Basic and acidic residues" evidence="1">
    <location>
        <begin position="100"/>
        <end position="110"/>
    </location>
</feature>
<dbReference type="AlphaFoldDB" id="D4D2M2"/>
<gene>
    <name evidence="2" type="ORF">TRV_01328</name>
</gene>
<dbReference type="RefSeq" id="XP_003024497.1">
    <property type="nucleotide sequence ID" value="XM_003024451.1"/>
</dbReference>
<evidence type="ECO:0000313" key="2">
    <source>
        <dbReference type="EMBL" id="EFE43886.1"/>
    </source>
</evidence>
<feature type="compositionally biased region" description="Basic and acidic residues" evidence="1">
    <location>
        <begin position="183"/>
        <end position="196"/>
    </location>
</feature>
<feature type="compositionally biased region" description="Low complexity" evidence="1">
    <location>
        <begin position="111"/>
        <end position="126"/>
    </location>
</feature>
<name>D4D2M2_TRIVH</name>
<feature type="compositionally biased region" description="Basic and acidic residues" evidence="1">
    <location>
        <begin position="27"/>
        <end position="36"/>
    </location>
</feature>